<dbReference type="InterPro" id="IPR049515">
    <property type="entry name" value="MACS_put"/>
</dbReference>
<comment type="caution">
    <text evidence="7">The sequence shown here is derived from an EMBL/GenBank/DDBJ whole genome shotgun (WGS) entry which is preliminary data.</text>
</comment>
<proteinExistence type="inferred from homology"/>
<reference evidence="7" key="1">
    <citation type="submission" date="2021-11" db="EMBL/GenBank/DDBJ databases">
        <title>Draft genome sequence of Alcaligenes endophyticus type strain CCUG 75668T.</title>
        <authorList>
            <person name="Salva-Serra F."/>
            <person name="Duran R.E."/>
            <person name="Seeger M."/>
            <person name="Moore E.R.B."/>
            <person name="Jaen-Luchoro D."/>
        </authorList>
    </citation>
    <scope>NUCLEOTIDE SEQUENCE</scope>
    <source>
        <strain evidence="7">CCUG 75668</strain>
    </source>
</reference>
<dbReference type="PANTHER" id="PTHR43605:SF10">
    <property type="entry name" value="ACYL-COA SYNTHETASE MEDIUM CHAIN FAMILY MEMBER 3"/>
    <property type="match status" value="1"/>
</dbReference>
<dbReference type="CDD" id="cd05971">
    <property type="entry name" value="MACS_like_3"/>
    <property type="match status" value="1"/>
</dbReference>
<dbReference type="InterPro" id="IPR045851">
    <property type="entry name" value="AMP-bd_C_sf"/>
</dbReference>
<dbReference type="InterPro" id="IPR020845">
    <property type="entry name" value="AMP-binding_CS"/>
</dbReference>
<dbReference type="SUPFAM" id="SSF56801">
    <property type="entry name" value="Acetyl-CoA synthetase-like"/>
    <property type="match status" value="1"/>
</dbReference>
<protein>
    <submittedName>
        <fullName evidence="7">Acyl-CoA synthetase</fullName>
    </submittedName>
</protein>
<feature type="domain" description="AMP-dependent synthetase/ligase" evidence="5">
    <location>
        <begin position="36"/>
        <end position="403"/>
    </location>
</feature>
<dbReference type="Gene3D" id="3.40.50.12780">
    <property type="entry name" value="N-terminal domain of ligase-like"/>
    <property type="match status" value="1"/>
</dbReference>
<feature type="domain" description="AMP-binding enzyme C-terminal" evidence="6">
    <location>
        <begin position="454"/>
        <end position="531"/>
    </location>
</feature>
<gene>
    <name evidence="7" type="ORF">LMS43_15220</name>
</gene>
<evidence type="ECO:0000259" key="6">
    <source>
        <dbReference type="Pfam" id="PF13193"/>
    </source>
</evidence>
<accession>A0ABT8EMZ8</accession>
<dbReference type="PANTHER" id="PTHR43605">
    <property type="entry name" value="ACYL-COENZYME A SYNTHETASE"/>
    <property type="match status" value="1"/>
</dbReference>
<evidence type="ECO:0000313" key="7">
    <source>
        <dbReference type="EMBL" id="MDN4122643.1"/>
    </source>
</evidence>
<evidence type="ECO:0000256" key="4">
    <source>
        <dbReference type="ARBA" id="ARBA00022840"/>
    </source>
</evidence>
<dbReference type="Pfam" id="PF13193">
    <property type="entry name" value="AMP-binding_C"/>
    <property type="match status" value="1"/>
</dbReference>
<dbReference type="InterPro" id="IPR000873">
    <property type="entry name" value="AMP-dep_synth/lig_dom"/>
</dbReference>
<sequence length="542" mass="59620">MLDPSLDYQNNQQQFHWSIPTYYNIAHDVCDKWADGSDKLALIQEDDNGHTHYYSFDQLKSWSDHFANALLAKGISQGDRVGILLAQGLETAIAHLAVYKIGAIAMPLFSLFGYDALQHRLKDSGAIALITDPHGLEKITPIHAQLTALQHIYCVGPKHDALLSTSDFWESIHDAKPDSPSTPPTKAEDPALLIYTSGTTGSAKGALHAHRVLLGHLPGVEMSHNFLPNQAELMWTPADWAWIGGLLDVLLPAWHHGIPVLAHRFKKFTPEAACELMAKHGVSHTFLPPTALKALRHLRGIKQRWPLKLRSIASGGESLGVELLQWAKTELGITINEFYGQTECNMIVSSCSAWFPNRQGIMGKAVPGHDVQIVDEQGHPLPVGHEGNIAVRRPDPVMFLGYWNQAQATAQKFVGDFLLTGDRGVQDDEGYLRFVGRADDVITSAGYRIGPGPIEDSLLAHSAVALAAVVGVPDPERTELVKAVVVLKPGYQPSPELVTDIQNHVRERVAAHEYPRIVEFRDSLPMTTTGKLIRHALRDAES</sequence>
<dbReference type="InterPro" id="IPR025110">
    <property type="entry name" value="AMP-bd_C"/>
</dbReference>
<evidence type="ECO:0000256" key="1">
    <source>
        <dbReference type="ARBA" id="ARBA00006432"/>
    </source>
</evidence>
<keyword evidence="3" id="KW-0547">Nucleotide-binding</keyword>
<dbReference type="InterPro" id="IPR042099">
    <property type="entry name" value="ANL_N_sf"/>
</dbReference>
<name>A0ABT8EMZ8_9BURK</name>
<dbReference type="EMBL" id="JAJHNU010000005">
    <property type="protein sequence ID" value="MDN4122643.1"/>
    <property type="molecule type" value="Genomic_DNA"/>
</dbReference>
<keyword evidence="2" id="KW-0436">Ligase</keyword>
<dbReference type="PROSITE" id="PS00455">
    <property type="entry name" value="AMP_BINDING"/>
    <property type="match status" value="1"/>
</dbReference>
<evidence type="ECO:0000259" key="5">
    <source>
        <dbReference type="Pfam" id="PF00501"/>
    </source>
</evidence>
<evidence type="ECO:0000256" key="2">
    <source>
        <dbReference type="ARBA" id="ARBA00022598"/>
    </source>
</evidence>
<dbReference type="InterPro" id="IPR051087">
    <property type="entry name" value="Mitochondrial_ACSM"/>
</dbReference>
<keyword evidence="8" id="KW-1185">Reference proteome</keyword>
<evidence type="ECO:0000256" key="3">
    <source>
        <dbReference type="ARBA" id="ARBA00022741"/>
    </source>
</evidence>
<dbReference type="Gene3D" id="3.30.300.30">
    <property type="match status" value="1"/>
</dbReference>
<dbReference type="Proteomes" id="UP001168613">
    <property type="component" value="Unassembled WGS sequence"/>
</dbReference>
<keyword evidence="4" id="KW-0067">ATP-binding</keyword>
<comment type="similarity">
    <text evidence="1">Belongs to the ATP-dependent AMP-binding enzyme family.</text>
</comment>
<dbReference type="RefSeq" id="WP_266123830.1">
    <property type="nucleotide sequence ID" value="NZ_JAJHNU010000005.1"/>
</dbReference>
<organism evidence="7 8">
    <name type="scientific">Alcaligenes endophyticus</name>
    <dbReference type="NCBI Taxonomy" id="1929088"/>
    <lineage>
        <taxon>Bacteria</taxon>
        <taxon>Pseudomonadati</taxon>
        <taxon>Pseudomonadota</taxon>
        <taxon>Betaproteobacteria</taxon>
        <taxon>Burkholderiales</taxon>
        <taxon>Alcaligenaceae</taxon>
        <taxon>Alcaligenes</taxon>
    </lineage>
</organism>
<dbReference type="Pfam" id="PF00501">
    <property type="entry name" value="AMP-binding"/>
    <property type="match status" value="1"/>
</dbReference>
<evidence type="ECO:0000313" key="8">
    <source>
        <dbReference type="Proteomes" id="UP001168613"/>
    </source>
</evidence>